<name>A0AAE8M6X5_9HYPO</name>
<accession>A0AAE8M6X5</accession>
<reference evidence="1" key="1">
    <citation type="submission" date="2018-03" db="EMBL/GenBank/DDBJ databases">
        <authorList>
            <person name="Guldener U."/>
        </authorList>
    </citation>
    <scope>NUCLEOTIDE SEQUENCE</scope>
</reference>
<sequence length="199" mass="21531">MKELLNKVLYGSSGPQGASSNKGSQVLTIQPHSQDDDLLFIVPVGAPKDAPPLYTIYKGPSSSSFVMHRGQPAPENIIAMARMHLSTSKIDLSVYNQPMVIKHSSMTGSWSFQTHMGKFKWKVNPLTGTGFELYDQMGNRVAKYGSAGLTRFTEKQMSIYVPGDEFFTIMVVLSAVSSKALAKIIDEVVGEVAGAVLGA</sequence>
<evidence type="ECO:0000313" key="1">
    <source>
        <dbReference type="EMBL" id="SPJ75516.1"/>
    </source>
</evidence>
<organism evidence="1 2">
    <name type="scientific">Fusarium torulosum</name>
    <dbReference type="NCBI Taxonomy" id="33205"/>
    <lineage>
        <taxon>Eukaryota</taxon>
        <taxon>Fungi</taxon>
        <taxon>Dikarya</taxon>
        <taxon>Ascomycota</taxon>
        <taxon>Pezizomycotina</taxon>
        <taxon>Sordariomycetes</taxon>
        <taxon>Hypocreomycetidae</taxon>
        <taxon>Hypocreales</taxon>
        <taxon>Nectriaceae</taxon>
        <taxon>Fusarium</taxon>
    </lineage>
</organism>
<dbReference type="AlphaFoldDB" id="A0AAE8M6X5"/>
<evidence type="ECO:0000313" key="2">
    <source>
        <dbReference type="Proteomes" id="UP001187734"/>
    </source>
</evidence>
<dbReference type="Proteomes" id="UP001187734">
    <property type="component" value="Unassembled WGS sequence"/>
</dbReference>
<proteinExistence type="predicted"/>
<comment type="caution">
    <text evidence="1">The sequence shown here is derived from an EMBL/GenBank/DDBJ whole genome shotgun (WGS) entry which is preliminary data.</text>
</comment>
<protein>
    <submittedName>
        <fullName evidence="1">Uncharacterized protein</fullName>
    </submittedName>
</protein>
<gene>
    <name evidence="1" type="ORF">FTOL_05247</name>
</gene>
<dbReference type="EMBL" id="ONZP01000168">
    <property type="protein sequence ID" value="SPJ75516.1"/>
    <property type="molecule type" value="Genomic_DNA"/>
</dbReference>
<keyword evidence="2" id="KW-1185">Reference proteome</keyword>